<dbReference type="InterPro" id="IPR038610">
    <property type="entry name" value="FliK-like_C_sf"/>
</dbReference>
<dbReference type="InterPro" id="IPR021136">
    <property type="entry name" value="Flagellar_hook_control-like_C"/>
</dbReference>
<comment type="caution">
    <text evidence="3">The sequence shown here is derived from an EMBL/GenBank/DDBJ whole genome shotgun (WGS) entry which is preliminary data.</text>
</comment>
<dbReference type="AlphaFoldDB" id="A0A8G2F791"/>
<gene>
    <name evidence="3" type="ORF">SAMN05660830_01024</name>
</gene>
<feature type="domain" description="Flagellar hook-length control protein-like C-terminal" evidence="2">
    <location>
        <begin position="401"/>
        <end position="478"/>
    </location>
</feature>
<organism evidence="3 4">
    <name type="scientific">Halodesulfovibrio aestuarii</name>
    <dbReference type="NCBI Taxonomy" id="126333"/>
    <lineage>
        <taxon>Bacteria</taxon>
        <taxon>Pseudomonadati</taxon>
        <taxon>Thermodesulfobacteriota</taxon>
        <taxon>Desulfovibrionia</taxon>
        <taxon>Desulfovibrionales</taxon>
        <taxon>Desulfovibrionaceae</taxon>
        <taxon>Halodesulfovibrio</taxon>
    </lineage>
</organism>
<accession>A0A8G2F791</accession>
<proteinExistence type="predicted"/>
<evidence type="ECO:0000256" key="1">
    <source>
        <dbReference type="SAM" id="MobiDB-lite"/>
    </source>
</evidence>
<reference evidence="3 4" key="1">
    <citation type="submission" date="2016-11" db="EMBL/GenBank/DDBJ databases">
        <authorList>
            <person name="Varghese N."/>
            <person name="Submissions S."/>
        </authorList>
    </citation>
    <scope>NUCLEOTIDE SEQUENCE [LARGE SCALE GENOMIC DNA]</scope>
    <source>
        <strain evidence="3 4">DSM 17919</strain>
    </source>
</reference>
<keyword evidence="3" id="KW-0966">Cell projection</keyword>
<keyword evidence="3" id="KW-0969">Cilium</keyword>
<dbReference type="RefSeq" id="WP_020002136.1">
    <property type="nucleotide sequence ID" value="NZ_CP192219.1"/>
</dbReference>
<dbReference type="Pfam" id="PF02120">
    <property type="entry name" value="Flg_hook"/>
    <property type="match status" value="1"/>
</dbReference>
<keyword evidence="3" id="KW-0282">Flagellum</keyword>
<dbReference type="Proteomes" id="UP000184001">
    <property type="component" value="Unassembled WGS sequence"/>
</dbReference>
<evidence type="ECO:0000259" key="2">
    <source>
        <dbReference type="Pfam" id="PF02120"/>
    </source>
</evidence>
<name>A0A8G2F791_9BACT</name>
<feature type="region of interest" description="Disordered" evidence="1">
    <location>
        <begin position="292"/>
        <end position="351"/>
    </location>
</feature>
<sequence>MHISPTAYLKKQASSITTNSSTGTGFNAIFESIQKNSEKSHAECKQATKKAMQSVHKNLSSLKKLSISSDDFSDIEKKLEKAGVQKETLKRLQEQAENSSLTWDNLIGILEQTAQFDVTPEAISLSPDEQNQISSFLQQIGIDPAKSHDILADLQSGDTEKAWNSITDLLKNADATTELSITQEELLALGKGLQLDSNTLAKLKAMITDADSTMDSTDLKQLAALLDSSVEAQNTSGGDLLKEIKQQLNPLIAKAIQGNEVSSADMHASTEENATQILRTDQATEKGLGFMSSVNSKEGTTQTQSATNIAEEQNGQNTTTAAAVASTDGTDTNDSDAGSLPNNTQSGSGNSWMNFLNNVAVADTSSLGQSTTATMTDFLNQNASLKQTSTTILDQIQSGVFKSLRSGISQLSLKLDAADLGPVNVLVSTKSGEVAASIRTENPEAAKALQENMHVLRASLEAQGLKVEKLDVQTGPDNHLNDQGWNDAEQHNAQQEAQQRFLAKQHFRQLKDTKQDLINGTALPQQSASLQSGLNLVA</sequence>
<evidence type="ECO:0000313" key="3">
    <source>
        <dbReference type="EMBL" id="SHI79656.1"/>
    </source>
</evidence>
<evidence type="ECO:0000313" key="4">
    <source>
        <dbReference type="Proteomes" id="UP000184001"/>
    </source>
</evidence>
<protein>
    <submittedName>
        <fullName evidence="3">Flagellar hook-length control protein FliK</fullName>
    </submittedName>
</protein>
<dbReference type="Gene3D" id="3.30.750.140">
    <property type="match status" value="1"/>
</dbReference>
<dbReference type="CDD" id="cd17470">
    <property type="entry name" value="T3SS_Flik_C"/>
    <property type="match status" value="1"/>
</dbReference>
<dbReference type="EMBL" id="FQZR01000002">
    <property type="protein sequence ID" value="SHI79656.1"/>
    <property type="molecule type" value="Genomic_DNA"/>
</dbReference>